<evidence type="ECO:0000256" key="2">
    <source>
        <dbReference type="SAM" id="SignalP"/>
    </source>
</evidence>
<evidence type="ECO:0000313" key="3">
    <source>
        <dbReference type="EMBL" id="MTD15745.1"/>
    </source>
</evidence>
<feature type="chain" id="PRO_5029737536" description="FMN-binding protein" evidence="2">
    <location>
        <begin position="31"/>
        <end position="197"/>
    </location>
</feature>
<evidence type="ECO:0000313" key="4">
    <source>
        <dbReference type="Proteomes" id="UP000460221"/>
    </source>
</evidence>
<name>A0A7K1FNK5_9ACTN</name>
<dbReference type="Proteomes" id="UP000460221">
    <property type="component" value="Unassembled WGS sequence"/>
</dbReference>
<comment type="caution">
    <text evidence="3">The sequence shown here is derived from an EMBL/GenBank/DDBJ whole genome shotgun (WGS) entry which is preliminary data.</text>
</comment>
<proteinExistence type="predicted"/>
<keyword evidence="2" id="KW-0732">Signal</keyword>
<feature type="signal peptide" evidence="2">
    <location>
        <begin position="1"/>
        <end position="30"/>
    </location>
</feature>
<feature type="region of interest" description="Disordered" evidence="1">
    <location>
        <begin position="35"/>
        <end position="98"/>
    </location>
</feature>
<dbReference type="PROSITE" id="PS51257">
    <property type="entry name" value="PROKAR_LIPOPROTEIN"/>
    <property type="match status" value="1"/>
</dbReference>
<sequence length="197" mass="19341">MTAMRMRHIRAALAGAAVIGALSACTAQQAATTTTTAGTTAAAETSAAATSAGSSEDLSSGSITVSSAESAGSSEDTASSADSTAAPADSSTAAADDGTYADGSYTATGTYQSPAGQESVEVEVTLTDDVVTEVTVTPQASNPNSVQYQTMFAENVSSEVVGKSIDELAVSKVAGSSLTSGGFNAAIEQIKTEATQA</sequence>
<evidence type="ECO:0000256" key="1">
    <source>
        <dbReference type="SAM" id="MobiDB-lite"/>
    </source>
</evidence>
<protein>
    <recommendedName>
        <fullName evidence="5">FMN-binding protein</fullName>
    </recommendedName>
</protein>
<dbReference type="AlphaFoldDB" id="A0A7K1FNK5"/>
<accession>A0A7K1FNK5</accession>
<evidence type="ECO:0008006" key="5">
    <source>
        <dbReference type="Google" id="ProtNLM"/>
    </source>
</evidence>
<keyword evidence="4" id="KW-1185">Reference proteome</keyword>
<dbReference type="EMBL" id="WLYK01000007">
    <property type="protein sequence ID" value="MTD15745.1"/>
    <property type="molecule type" value="Genomic_DNA"/>
</dbReference>
<gene>
    <name evidence="3" type="ORF">GIS00_17565</name>
</gene>
<organism evidence="3 4">
    <name type="scientific">Nakamurella alba</name>
    <dbReference type="NCBI Taxonomy" id="2665158"/>
    <lineage>
        <taxon>Bacteria</taxon>
        <taxon>Bacillati</taxon>
        <taxon>Actinomycetota</taxon>
        <taxon>Actinomycetes</taxon>
        <taxon>Nakamurellales</taxon>
        <taxon>Nakamurellaceae</taxon>
        <taxon>Nakamurella</taxon>
    </lineage>
</organism>
<reference evidence="3 4" key="1">
    <citation type="submission" date="2019-11" db="EMBL/GenBank/DDBJ databases">
        <authorList>
            <person name="Jiang L.-Q."/>
        </authorList>
    </citation>
    <scope>NUCLEOTIDE SEQUENCE [LARGE SCALE GENOMIC DNA]</scope>
    <source>
        <strain evidence="3 4">YIM 132087</strain>
    </source>
</reference>